<evidence type="ECO:0000256" key="4">
    <source>
        <dbReference type="PROSITE-ProRule" id="PRU00473"/>
    </source>
</evidence>
<keyword evidence="7" id="KW-0449">Lipoprotein</keyword>
<accession>A0ABN8F2B9</accession>
<dbReference type="CDD" id="cd07185">
    <property type="entry name" value="OmpA_C-like"/>
    <property type="match status" value="1"/>
</dbReference>
<dbReference type="InterPro" id="IPR006665">
    <property type="entry name" value="OmpA-like"/>
</dbReference>
<name>A0ABN8F2B9_9BACT</name>
<dbReference type="SUPFAM" id="SSF103088">
    <property type="entry name" value="OmpA-like"/>
    <property type="match status" value="1"/>
</dbReference>
<evidence type="ECO:0000259" key="6">
    <source>
        <dbReference type="PROSITE" id="PS51123"/>
    </source>
</evidence>
<dbReference type="PROSITE" id="PS51123">
    <property type="entry name" value="OMPA_2"/>
    <property type="match status" value="1"/>
</dbReference>
<evidence type="ECO:0000256" key="1">
    <source>
        <dbReference type="ARBA" id="ARBA00004442"/>
    </source>
</evidence>
<feature type="compositionally biased region" description="Low complexity" evidence="5">
    <location>
        <begin position="404"/>
        <end position="414"/>
    </location>
</feature>
<comment type="caution">
    <text evidence="7">The sequence shown here is derived from an EMBL/GenBank/DDBJ whole genome shotgun (WGS) entry which is preliminary data.</text>
</comment>
<dbReference type="InterPro" id="IPR036737">
    <property type="entry name" value="OmpA-like_sf"/>
</dbReference>
<evidence type="ECO:0000313" key="7">
    <source>
        <dbReference type="EMBL" id="CAH0997577.1"/>
    </source>
</evidence>
<dbReference type="InterPro" id="IPR050330">
    <property type="entry name" value="Bact_OuterMem_StrucFunc"/>
</dbReference>
<keyword evidence="2 4" id="KW-0472">Membrane</keyword>
<feature type="domain" description="OmpA-like" evidence="6">
    <location>
        <begin position="317"/>
        <end position="431"/>
    </location>
</feature>
<dbReference type="InterPro" id="IPR006664">
    <property type="entry name" value="OMP_bac"/>
</dbReference>
<proteinExistence type="predicted"/>
<dbReference type="Pfam" id="PF00691">
    <property type="entry name" value="OmpA"/>
    <property type="match status" value="1"/>
</dbReference>
<dbReference type="Proteomes" id="UP000837932">
    <property type="component" value="Unassembled WGS sequence"/>
</dbReference>
<keyword evidence="8" id="KW-1185">Reference proteome</keyword>
<dbReference type="PANTHER" id="PTHR30329">
    <property type="entry name" value="STATOR ELEMENT OF FLAGELLAR MOTOR COMPLEX"/>
    <property type="match status" value="1"/>
</dbReference>
<dbReference type="EMBL" id="CAKLPY010000004">
    <property type="protein sequence ID" value="CAH0997577.1"/>
    <property type="molecule type" value="Genomic_DNA"/>
</dbReference>
<comment type="subcellular location">
    <subcellularLocation>
        <location evidence="1">Cell outer membrane</location>
    </subcellularLocation>
</comment>
<dbReference type="RefSeq" id="WP_238808353.1">
    <property type="nucleotide sequence ID" value="NZ_CAKLPY010000004.1"/>
</dbReference>
<dbReference type="Gene3D" id="3.30.1330.60">
    <property type="entry name" value="OmpA-like domain"/>
    <property type="match status" value="1"/>
</dbReference>
<organism evidence="7 8">
    <name type="scientific">Emticicia aquatica</name>
    <dbReference type="NCBI Taxonomy" id="1681835"/>
    <lineage>
        <taxon>Bacteria</taxon>
        <taxon>Pseudomonadati</taxon>
        <taxon>Bacteroidota</taxon>
        <taxon>Cytophagia</taxon>
        <taxon>Cytophagales</taxon>
        <taxon>Leadbetterellaceae</taxon>
        <taxon>Emticicia</taxon>
    </lineage>
</organism>
<evidence type="ECO:0000313" key="8">
    <source>
        <dbReference type="Proteomes" id="UP000837932"/>
    </source>
</evidence>
<sequence length="431" mass="48636">MSQETKKVTLKGIVKDQKSKMPLAAQIKIIYKDVQLGMQEVTAKADGSFEVSTLQKSLILQARVSGYIVSNIMMNLENINIPSIIAEIPLVFNGRAKRNQLLLEFAAQKKESENNEPINKQVFQATDAIDGSSIAAKFRFIDTNNKEFLTHKTSLETPVFEHNFVKKENFTVEVTANGFQKFLSDISIETFDATIHENTAKLIKNISFLNLIVQNEAELQNINLFQITDLGRKSVLLTKNSDTYYGSLVEGATYRVTLNTHVGEEISKEFVAFEGINQVVIALQPKKPKPTNTEISNNNQSVETKVVQVQKQTYLVENKTANLAAQTIFFDQSSCSLNKESKILLEEISKKMLESPELTVEITGHTDNIGDFRQNQYLSEFRAKVISSFLFNKGIKDSRIKLKGNGSNDPNSSNDNEENRQKNRRAELRFY</sequence>
<reference evidence="7" key="1">
    <citation type="submission" date="2021-12" db="EMBL/GenBank/DDBJ databases">
        <authorList>
            <person name="Rodrigo-Torres L."/>
            <person name="Arahal R. D."/>
            <person name="Lucena T."/>
        </authorList>
    </citation>
    <scope>NUCLEOTIDE SEQUENCE</scope>
    <source>
        <strain evidence="7">CECT 8858</strain>
    </source>
</reference>
<gene>
    <name evidence="7" type="primary">pal_16</name>
    <name evidence="7" type="ORF">EMA8858_03711</name>
</gene>
<feature type="compositionally biased region" description="Basic and acidic residues" evidence="5">
    <location>
        <begin position="417"/>
        <end position="431"/>
    </location>
</feature>
<protein>
    <submittedName>
        <fullName evidence="7">Peptidoglycan-associated lipoprotein</fullName>
    </submittedName>
</protein>
<evidence type="ECO:0000256" key="5">
    <source>
        <dbReference type="SAM" id="MobiDB-lite"/>
    </source>
</evidence>
<dbReference type="PANTHER" id="PTHR30329:SF21">
    <property type="entry name" value="LIPOPROTEIN YIAD-RELATED"/>
    <property type="match status" value="1"/>
</dbReference>
<dbReference type="PRINTS" id="PR01021">
    <property type="entry name" value="OMPADOMAIN"/>
</dbReference>
<keyword evidence="3" id="KW-0998">Cell outer membrane</keyword>
<feature type="region of interest" description="Disordered" evidence="5">
    <location>
        <begin position="401"/>
        <end position="431"/>
    </location>
</feature>
<evidence type="ECO:0000256" key="2">
    <source>
        <dbReference type="ARBA" id="ARBA00023136"/>
    </source>
</evidence>
<evidence type="ECO:0000256" key="3">
    <source>
        <dbReference type="ARBA" id="ARBA00023237"/>
    </source>
</evidence>